<dbReference type="EMBL" id="BAABCW010000008">
    <property type="protein sequence ID" value="GAA3509431.1"/>
    <property type="molecule type" value="Genomic_DNA"/>
</dbReference>
<sequence length="938" mass="102391">MKHLASILLLFTSLSLLGQGEANNWYFGQNAGLNFSTTPPTALTNGQLNTLEGCTTISDANGALLFYTDGSVIYTRNHTPMQNGTGLLGDSSSTSSALIVPQPNTPNIYIVFTVDEPHHLNADNDVNTIDGDGVNNGFAYSVVDMTLDNGNGGVISGQKNISLITYDTSDTLESLYKCSEKITAVKSDDCNSFWVITHFIDTFYAFAIDQTGINITPVTSKVGVTVPVSGYRRNALGYMKTSPEGDKLGVAHLGLATQTAGDGPGKVLLYDFNNSTGIVSNELELYNGDAPYGIEFSQSGQRLYTTIGIGDAGIDFGFVMQFDLSLPVNQIAASGTRLLNEISQDSSDFSAGALQLGPDGKIYRALYNFTNDQGNYLGVIENPEEVASNIIYKEQGVLVNTDGLRSSQVGLPPFIQSIFSQTVDIINNGDPTNTNLILCDVNTYRLEYQDIMGATYSWFKDNVPIANTSFFLDIIDSANYRVEIDLNDGSCPLIGVANVTFVPLPVANDSSITQCDTYVDPDDGITLFNLTELTDQITDSSTDRTVLFFSDMMSAQNGFPEITNPEAYENTSVQQLFTRVIDNITGCYDIATVDLLISNNTANDAILELCDDDGIEDGLREFDLTVADSQVLLGITDPNLSVMYYATNIDALNKVNAISTFTNTTPYTQNQEIVYARVEDNQNRCYGINTVELLLSPLPDIEETEEIILCQDETIEINSGLQSGISSNTFNYLWSTGETTEQITVTEEGTYTVTVINKNTLCTKERTVTVILSKPAVIQQPIVIQDATSNNTVTINLVEPGDYDFAIAFNDSNIRTYQDSPVFNNVPSGFHTVYVRNKNGCGEEVTQEISVVGFPAFFTPNGDSFNQTWNVDGISAQVIGNSRIFIFDRHGKLIKQLMANGNGWDGTYSGQPMPSNEYWFRVELEDGRIAKGSFSLIR</sequence>
<reference evidence="3" key="1">
    <citation type="journal article" date="2019" name="Int. J. Syst. Evol. Microbiol.">
        <title>The Global Catalogue of Microorganisms (GCM) 10K type strain sequencing project: providing services to taxonomists for standard genome sequencing and annotation.</title>
        <authorList>
            <consortium name="The Broad Institute Genomics Platform"/>
            <consortium name="The Broad Institute Genome Sequencing Center for Infectious Disease"/>
            <person name="Wu L."/>
            <person name="Ma J."/>
        </authorList>
    </citation>
    <scope>NUCLEOTIDE SEQUENCE [LARGE SCALE GENOMIC DNA]</scope>
    <source>
        <strain evidence="3">JCM 17106</strain>
    </source>
</reference>
<dbReference type="Pfam" id="PF13585">
    <property type="entry name" value="CHU_C"/>
    <property type="match status" value="1"/>
</dbReference>
<accession>A0ABP6UKG4</accession>
<evidence type="ECO:0000313" key="2">
    <source>
        <dbReference type="EMBL" id="GAA3509431.1"/>
    </source>
</evidence>
<gene>
    <name evidence="2" type="ORF">GCM10022393_22340</name>
</gene>
<dbReference type="RefSeq" id="WP_344927404.1">
    <property type="nucleotide sequence ID" value="NZ_BAABCW010000008.1"/>
</dbReference>
<protein>
    <recommendedName>
        <fullName evidence="4">Gliding motility-associated C-terminal domain-containing protein</fullName>
    </recommendedName>
</protein>
<feature type="signal peptide" evidence="1">
    <location>
        <begin position="1"/>
        <end position="18"/>
    </location>
</feature>
<keyword evidence="1" id="KW-0732">Signal</keyword>
<dbReference type="InterPro" id="IPR026341">
    <property type="entry name" value="T9SS_type_B"/>
</dbReference>
<feature type="chain" id="PRO_5045829128" description="Gliding motility-associated C-terminal domain-containing protein" evidence="1">
    <location>
        <begin position="19"/>
        <end position="938"/>
    </location>
</feature>
<dbReference type="Proteomes" id="UP001500459">
    <property type="component" value="Unassembled WGS sequence"/>
</dbReference>
<comment type="caution">
    <text evidence="2">The sequence shown here is derived from an EMBL/GenBank/DDBJ whole genome shotgun (WGS) entry which is preliminary data.</text>
</comment>
<proteinExistence type="predicted"/>
<organism evidence="2 3">
    <name type="scientific">Aquimarina addita</name>
    <dbReference type="NCBI Taxonomy" id="870485"/>
    <lineage>
        <taxon>Bacteria</taxon>
        <taxon>Pseudomonadati</taxon>
        <taxon>Bacteroidota</taxon>
        <taxon>Flavobacteriia</taxon>
        <taxon>Flavobacteriales</taxon>
        <taxon>Flavobacteriaceae</taxon>
        <taxon>Aquimarina</taxon>
    </lineage>
</organism>
<evidence type="ECO:0000313" key="3">
    <source>
        <dbReference type="Proteomes" id="UP001500459"/>
    </source>
</evidence>
<keyword evidence="3" id="KW-1185">Reference proteome</keyword>
<dbReference type="NCBIfam" id="TIGR04131">
    <property type="entry name" value="Bac_Flav_CTERM"/>
    <property type="match status" value="1"/>
</dbReference>
<evidence type="ECO:0000256" key="1">
    <source>
        <dbReference type="SAM" id="SignalP"/>
    </source>
</evidence>
<evidence type="ECO:0008006" key="4">
    <source>
        <dbReference type="Google" id="ProtNLM"/>
    </source>
</evidence>
<name>A0ABP6UKG4_9FLAO</name>
<dbReference type="SUPFAM" id="SSF101908">
    <property type="entry name" value="Putative isomerase YbhE"/>
    <property type="match status" value="1"/>
</dbReference>